<feature type="compositionally biased region" description="Basic and acidic residues" evidence="1">
    <location>
        <begin position="176"/>
        <end position="185"/>
    </location>
</feature>
<dbReference type="CTD" id="283129"/>
<keyword evidence="2" id="KW-1185">Reference proteome</keyword>
<accession>A0A7F8RX69</accession>
<dbReference type="GO" id="GO:0005637">
    <property type="term" value="C:nuclear inner membrane"/>
    <property type="evidence" value="ECO:0007669"/>
    <property type="project" value="TreeGrafter"/>
</dbReference>
<feature type="region of interest" description="Disordered" evidence="1">
    <location>
        <begin position="30"/>
        <end position="68"/>
    </location>
</feature>
<dbReference type="Proteomes" id="UP000245341">
    <property type="component" value="Unplaced"/>
</dbReference>
<dbReference type="OrthoDB" id="6162963at2759"/>
<name>A0A7F8RX69_LEPWE</name>
<dbReference type="GO" id="GO:0007129">
    <property type="term" value="P:homologous chromosome pairing at meiosis"/>
    <property type="evidence" value="ECO:0007669"/>
    <property type="project" value="TreeGrafter"/>
</dbReference>
<evidence type="ECO:0000313" key="2">
    <source>
        <dbReference type="Proteomes" id="UP000245341"/>
    </source>
</evidence>
<dbReference type="AlphaFoldDB" id="A0A7F8RX69"/>
<dbReference type="Pfam" id="PF15077">
    <property type="entry name" value="MAJIN"/>
    <property type="match status" value="2"/>
</dbReference>
<dbReference type="PANTHER" id="PTHR35824:SF1">
    <property type="entry name" value="MEMBRANE-ANCHORED JUNCTION PROTEIN"/>
    <property type="match status" value="1"/>
</dbReference>
<evidence type="ECO:0000256" key="1">
    <source>
        <dbReference type="SAM" id="MobiDB-lite"/>
    </source>
</evidence>
<reference evidence="3 4" key="1">
    <citation type="submission" date="2025-04" db="UniProtKB">
        <authorList>
            <consortium name="RefSeq"/>
        </authorList>
    </citation>
    <scope>IDENTIFICATION</scope>
    <source>
        <tissue evidence="3 4">Liver</tissue>
    </source>
</reference>
<feature type="compositionally biased region" description="Polar residues" evidence="1">
    <location>
        <begin position="114"/>
        <end position="124"/>
    </location>
</feature>
<dbReference type="PANTHER" id="PTHR35824">
    <property type="entry name" value="MEMBRANE-ANCHORED JUNCTION PROTEIN MAJIN"/>
    <property type="match status" value="1"/>
</dbReference>
<sequence>MKWFHENLSPGESINDSPLGLVLAERKTAGAMMRKRKRAEVPSSPNRPALDRAKMGISSQGPSKKKPLMETRRKPFCHHLHWDLSLGTSSFYRGARHVSHGILNRERKTHQEWQETPTFNITDTQEQDSKWEDSLAGQIIPPLQQNNPSPPKGPPELGTNGFFGFLSPGPQAAESSRSHSEDYTSEKSWISQVGLL</sequence>
<dbReference type="RefSeq" id="XP_030897492.1">
    <property type="nucleotide sequence ID" value="XM_031041632.1"/>
</dbReference>
<proteinExistence type="predicted"/>
<feature type="compositionally biased region" description="Polar residues" evidence="1">
    <location>
        <begin position="186"/>
        <end position="196"/>
    </location>
</feature>
<organism evidence="2 4">
    <name type="scientific">Leptonychotes weddellii</name>
    <name type="common">Weddell seal</name>
    <name type="synonym">Otaria weddellii</name>
    <dbReference type="NCBI Taxonomy" id="9713"/>
    <lineage>
        <taxon>Eukaryota</taxon>
        <taxon>Metazoa</taxon>
        <taxon>Chordata</taxon>
        <taxon>Craniata</taxon>
        <taxon>Vertebrata</taxon>
        <taxon>Euteleostomi</taxon>
        <taxon>Mammalia</taxon>
        <taxon>Eutheria</taxon>
        <taxon>Laurasiatheria</taxon>
        <taxon>Carnivora</taxon>
        <taxon>Caniformia</taxon>
        <taxon>Pinnipedia</taxon>
        <taxon>Phocidae</taxon>
        <taxon>Monachinae</taxon>
        <taxon>Lobodontini</taxon>
        <taxon>Leptonychotes</taxon>
    </lineage>
</organism>
<evidence type="ECO:0000313" key="4">
    <source>
        <dbReference type="RefSeq" id="XP_030897493.1"/>
    </source>
</evidence>
<feature type="region of interest" description="Disordered" evidence="1">
    <location>
        <begin position="108"/>
        <end position="196"/>
    </location>
</feature>
<dbReference type="RefSeq" id="XP_030897493.1">
    <property type="nucleotide sequence ID" value="XM_031041633.1"/>
</dbReference>
<protein>
    <submittedName>
        <fullName evidence="3 4">Membrane-anchored junction protein isoform X1</fullName>
    </submittedName>
</protein>
<dbReference type="InterPro" id="IPR027816">
    <property type="entry name" value="MAJIN"/>
</dbReference>
<dbReference type="GO" id="GO:0070197">
    <property type="term" value="P:meiotic attachment of telomere to nuclear envelope"/>
    <property type="evidence" value="ECO:0007669"/>
    <property type="project" value="TreeGrafter"/>
</dbReference>
<dbReference type="GO" id="GO:0003677">
    <property type="term" value="F:DNA binding"/>
    <property type="evidence" value="ECO:0007669"/>
    <property type="project" value="InterPro"/>
</dbReference>
<gene>
    <name evidence="3 4" type="primary">MAJIN</name>
</gene>
<dbReference type="GeneID" id="102728363"/>
<evidence type="ECO:0000313" key="3">
    <source>
        <dbReference type="RefSeq" id="XP_030897492.1"/>
    </source>
</evidence>